<sequence>MDVGREPFDWVYSQSRGHLYLADSQDVRAHVASGYSGAPRYQNNTESEALVSRGPIPRGVWRMEPAFNHGRLGPVAIPLEPVEEKTALGRSGFFIHGDNSRGDASASFGCIVLDRKTRDLLALGVGQGIRTLVVVD</sequence>
<accession>A0A2S8BB37</accession>
<reference evidence="3" key="1">
    <citation type="submission" date="2017-11" db="EMBL/GenBank/DDBJ databases">
        <title>The complete genome sequence of Sphingopyxis pomeranensis sp. nov. strain WS5A3p.</title>
        <authorList>
            <person name="Kaminski M.A."/>
        </authorList>
    </citation>
    <scope>NUCLEOTIDE SEQUENCE [LARGE SCALE GENOMIC DNA]</scope>
    <source>
        <strain evidence="3">WS5A3p</strain>
    </source>
</reference>
<keyword evidence="3" id="KW-1185">Reference proteome</keyword>
<dbReference type="RefSeq" id="WP_105997503.1">
    <property type="nucleotide sequence ID" value="NZ_CM009578.1"/>
</dbReference>
<dbReference type="OrthoDB" id="7569468at2"/>
<dbReference type="AlphaFoldDB" id="A0A2S8BB37"/>
<dbReference type="Pfam" id="PF10908">
    <property type="entry name" value="Tlde1_dom"/>
    <property type="match status" value="1"/>
</dbReference>
<gene>
    <name evidence="2" type="ORF">CVO77_01100</name>
</gene>
<proteinExistence type="predicted"/>
<comment type="caution">
    <text evidence="2">The sequence shown here is derived from an EMBL/GenBank/DDBJ whole genome shotgun (WGS) entry which is preliminary data.</text>
</comment>
<evidence type="ECO:0000313" key="2">
    <source>
        <dbReference type="EMBL" id="PQM29546.1"/>
    </source>
</evidence>
<name>A0A2S8BB37_9SPHN</name>
<feature type="domain" description="Tlde1" evidence="1">
    <location>
        <begin position="32"/>
        <end position="118"/>
    </location>
</feature>
<organism evidence="2 3">
    <name type="scientific">Sphingopyxis lindanitolerans</name>
    <dbReference type="NCBI Taxonomy" id="2054227"/>
    <lineage>
        <taxon>Bacteria</taxon>
        <taxon>Pseudomonadati</taxon>
        <taxon>Pseudomonadota</taxon>
        <taxon>Alphaproteobacteria</taxon>
        <taxon>Sphingomonadales</taxon>
        <taxon>Sphingomonadaceae</taxon>
        <taxon>Sphingopyxis</taxon>
    </lineage>
</organism>
<evidence type="ECO:0000313" key="3">
    <source>
        <dbReference type="Proteomes" id="UP000238954"/>
    </source>
</evidence>
<evidence type="ECO:0000259" key="1">
    <source>
        <dbReference type="Pfam" id="PF10908"/>
    </source>
</evidence>
<protein>
    <recommendedName>
        <fullName evidence="1">Tlde1 domain-containing protein</fullName>
    </recommendedName>
</protein>
<dbReference type="Proteomes" id="UP000238954">
    <property type="component" value="Chromosome"/>
</dbReference>
<dbReference type="EMBL" id="PHFW01000001">
    <property type="protein sequence ID" value="PQM29546.1"/>
    <property type="molecule type" value="Genomic_DNA"/>
</dbReference>
<dbReference type="InterPro" id="IPR021225">
    <property type="entry name" value="Tlde1_dom"/>
</dbReference>